<gene>
    <name evidence="1" type="ORF">WOLCODRAFT_24284</name>
</gene>
<keyword evidence="2" id="KW-1185">Reference proteome</keyword>
<dbReference type="AlphaFoldDB" id="A0A2H3JF22"/>
<sequence>MVSESARASHFTSDVQDPAGTIVMFSSHCKWTDLPESTVLRMAMGFVKSRGGVGPYMHAKGSDRLISDCDI</sequence>
<accession>A0A2H3JF22</accession>
<dbReference type="Proteomes" id="UP000218811">
    <property type="component" value="Unassembled WGS sequence"/>
</dbReference>
<protein>
    <submittedName>
        <fullName evidence="1">Uncharacterized protein</fullName>
    </submittedName>
</protein>
<dbReference type="EMBL" id="KB468113">
    <property type="protein sequence ID" value="PCH40806.1"/>
    <property type="molecule type" value="Genomic_DNA"/>
</dbReference>
<reference evidence="1 2" key="1">
    <citation type="journal article" date="2012" name="Science">
        <title>The Paleozoic origin of enzymatic lignin decomposition reconstructed from 31 fungal genomes.</title>
        <authorList>
            <person name="Floudas D."/>
            <person name="Binder M."/>
            <person name="Riley R."/>
            <person name="Barry K."/>
            <person name="Blanchette R.A."/>
            <person name="Henrissat B."/>
            <person name="Martinez A.T."/>
            <person name="Otillar R."/>
            <person name="Spatafora J.W."/>
            <person name="Yadav J.S."/>
            <person name="Aerts A."/>
            <person name="Benoit I."/>
            <person name="Boyd A."/>
            <person name="Carlson A."/>
            <person name="Copeland A."/>
            <person name="Coutinho P.M."/>
            <person name="de Vries R.P."/>
            <person name="Ferreira P."/>
            <person name="Findley K."/>
            <person name="Foster B."/>
            <person name="Gaskell J."/>
            <person name="Glotzer D."/>
            <person name="Gorecki P."/>
            <person name="Heitman J."/>
            <person name="Hesse C."/>
            <person name="Hori C."/>
            <person name="Igarashi K."/>
            <person name="Jurgens J.A."/>
            <person name="Kallen N."/>
            <person name="Kersten P."/>
            <person name="Kohler A."/>
            <person name="Kuees U."/>
            <person name="Kumar T.K.A."/>
            <person name="Kuo A."/>
            <person name="LaButti K."/>
            <person name="Larrondo L.F."/>
            <person name="Lindquist E."/>
            <person name="Ling A."/>
            <person name="Lombard V."/>
            <person name="Lucas S."/>
            <person name="Lundell T."/>
            <person name="Martin R."/>
            <person name="McLaughlin D.J."/>
            <person name="Morgenstern I."/>
            <person name="Morin E."/>
            <person name="Murat C."/>
            <person name="Nagy L.G."/>
            <person name="Nolan M."/>
            <person name="Ohm R.A."/>
            <person name="Patyshakuliyeva A."/>
            <person name="Rokas A."/>
            <person name="Ruiz-Duenas F.J."/>
            <person name="Sabat G."/>
            <person name="Salamov A."/>
            <person name="Samejima M."/>
            <person name="Schmutz J."/>
            <person name="Slot J.C."/>
            <person name="St John F."/>
            <person name="Stenlid J."/>
            <person name="Sun H."/>
            <person name="Sun S."/>
            <person name="Syed K."/>
            <person name="Tsang A."/>
            <person name="Wiebenga A."/>
            <person name="Young D."/>
            <person name="Pisabarro A."/>
            <person name="Eastwood D.C."/>
            <person name="Martin F."/>
            <person name="Cullen D."/>
            <person name="Grigoriev I.V."/>
            <person name="Hibbett D.S."/>
        </authorList>
    </citation>
    <scope>NUCLEOTIDE SEQUENCE [LARGE SCALE GENOMIC DNA]</scope>
    <source>
        <strain evidence="1 2">MD-104</strain>
    </source>
</reference>
<name>A0A2H3JF22_WOLCO</name>
<evidence type="ECO:0000313" key="1">
    <source>
        <dbReference type="EMBL" id="PCH40806.1"/>
    </source>
</evidence>
<organism evidence="1 2">
    <name type="scientific">Wolfiporia cocos (strain MD-104)</name>
    <name type="common">Brown rot fungus</name>
    <dbReference type="NCBI Taxonomy" id="742152"/>
    <lineage>
        <taxon>Eukaryota</taxon>
        <taxon>Fungi</taxon>
        <taxon>Dikarya</taxon>
        <taxon>Basidiomycota</taxon>
        <taxon>Agaricomycotina</taxon>
        <taxon>Agaricomycetes</taxon>
        <taxon>Polyporales</taxon>
        <taxon>Phaeolaceae</taxon>
        <taxon>Wolfiporia</taxon>
    </lineage>
</organism>
<evidence type="ECO:0000313" key="2">
    <source>
        <dbReference type="Proteomes" id="UP000218811"/>
    </source>
</evidence>
<proteinExistence type="predicted"/>